<evidence type="ECO:0000259" key="2">
    <source>
        <dbReference type="Pfam" id="PF01261"/>
    </source>
</evidence>
<accession>A0ABN3DFE5</accession>
<dbReference type="EMBL" id="BAAAQY010000003">
    <property type="protein sequence ID" value="GAA2229511.1"/>
    <property type="molecule type" value="Genomic_DNA"/>
</dbReference>
<dbReference type="InterPro" id="IPR036237">
    <property type="entry name" value="Xyl_isomerase-like_sf"/>
</dbReference>
<evidence type="ECO:0000313" key="3">
    <source>
        <dbReference type="EMBL" id="GAA2229511.1"/>
    </source>
</evidence>
<comment type="caution">
    <text evidence="3">The sequence shown here is derived from an EMBL/GenBank/DDBJ whole genome shotgun (WGS) entry which is preliminary data.</text>
</comment>
<dbReference type="Gene3D" id="3.20.20.150">
    <property type="entry name" value="Divalent-metal-dependent TIM barrel enzymes"/>
    <property type="match status" value="1"/>
</dbReference>
<dbReference type="PANTHER" id="PTHR12110">
    <property type="entry name" value="HYDROXYPYRUVATE ISOMERASE"/>
    <property type="match status" value="1"/>
</dbReference>
<keyword evidence="4" id="KW-1185">Reference proteome</keyword>
<feature type="domain" description="Xylose isomerase-like TIM barrel" evidence="2">
    <location>
        <begin position="25"/>
        <end position="277"/>
    </location>
</feature>
<dbReference type="InterPro" id="IPR013022">
    <property type="entry name" value="Xyl_isomerase-like_TIM-brl"/>
</dbReference>
<name>A0ABN3DFE5_9MICO</name>
<keyword evidence="3" id="KW-0413">Isomerase</keyword>
<dbReference type="SUPFAM" id="SSF51658">
    <property type="entry name" value="Xylose isomerase-like"/>
    <property type="match status" value="1"/>
</dbReference>
<keyword evidence="1" id="KW-0119">Carbohydrate metabolism</keyword>
<dbReference type="Proteomes" id="UP001500929">
    <property type="component" value="Unassembled WGS sequence"/>
</dbReference>
<reference evidence="3 4" key="1">
    <citation type="journal article" date="2019" name="Int. J. Syst. Evol. Microbiol.">
        <title>The Global Catalogue of Microorganisms (GCM) 10K type strain sequencing project: providing services to taxonomists for standard genome sequencing and annotation.</title>
        <authorList>
            <consortium name="The Broad Institute Genomics Platform"/>
            <consortium name="The Broad Institute Genome Sequencing Center for Infectious Disease"/>
            <person name="Wu L."/>
            <person name="Ma J."/>
        </authorList>
    </citation>
    <scope>NUCLEOTIDE SEQUENCE [LARGE SCALE GENOMIC DNA]</scope>
    <source>
        <strain evidence="3 4">JCM 16117</strain>
    </source>
</reference>
<sequence>MTTPHPRLSLNQATIKHADLATALRVTADAGLEAIGLWREPVQEVGLDTAARMLTDSGLRVTTHCRSGFFTMPEGPERRASLDDNRVAIEETATLAAAGAPGSTAVLVLVAGGLPEGSQDLAGARERVRDAIGELVPDAAVAGVTLAIEPLHPMFATDRCVVSTLAQALGIAADFDPSAVGVVVDTFHVFWDPDVLTSIAAAGQEGRIASYQVCDWKTPLPADVLLSRHQPGDGVIDFALLTRAVEATGYDRDIEVEIFNAEVWSADPVEAVRRTAEAFDTVVSPHLAGR</sequence>
<protein>
    <submittedName>
        <fullName evidence="3">Sugar phosphate isomerase/epimerase</fullName>
    </submittedName>
</protein>
<proteinExistence type="predicted"/>
<evidence type="ECO:0000313" key="4">
    <source>
        <dbReference type="Proteomes" id="UP001500929"/>
    </source>
</evidence>
<gene>
    <name evidence="3" type="ORF">GCM10009851_12670</name>
</gene>
<organism evidence="3 4">
    <name type="scientific">Herbiconiux moechotypicola</name>
    <dbReference type="NCBI Taxonomy" id="637393"/>
    <lineage>
        <taxon>Bacteria</taxon>
        <taxon>Bacillati</taxon>
        <taxon>Actinomycetota</taxon>
        <taxon>Actinomycetes</taxon>
        <taxon>Micrococcales</taxon>
        <taxon>Microbacteriaceae</taxon>
        <taxon>Herbiconiux</taxon>
    </lineage>
</organism>
<evidence type="ECO:0000256" key="1">
    <source>
        <dbReference type="ARBA" id="ARBA00023277"/>
    </source>
</evidence>
<dbReference type="Pfam" id="PF01261">
    <property type="entry name" value="AP_endonuc_2"/>
    <property type="match status" value="1"/>
</dbReference>
<dbReference type="InterPro" id="IPR050312">
    <property type="entry name" value="IolE/XylAMocC-like"/>
</dbReference>
<dbReference type="PANTHER" id="PTHR12110:SF52">
    <property type="entry name" value="XYLOSE ISOMERASE"/>
    <property type="match status" value="1"/>
</dbReference>
<dbReference type="GO" id="GO:0016853">
    <property type="term" value="F:isomerase activity"/>
    <property type="evidence" value="ECO:0007669"/>
    <property type="project" value="UniProtKB-KW"/>
</dbReference>